<dbReference type="AlphaFoldDB" id="A0A835CRX1"/>
<gene>
    <name evidence="2" type="ORF">HCN44_000470</name>
</gene>
<evidence type="ECO:0000256" key="1">
    <source>
        <dbReference type="SAM" id="MobiDB-lite"/>
    </source>
</evidence>
<proteinExistence type="predicted"/>
<evidence type="ECO:0000313" key="2">
    <source>
        <dbReference type="EMBL" id="KAF7990665.1"/>
    </source>
</evidence>
<dbReference type="Proteomes" id="UP000639338">
    <property type="component" value="Unassembled WGS sequence"/>
</dbReference>
<dbReference type="EMBL" id="JACMRX010000004">
    <property type="protein sequence ID" value="KAF7990665.1"/>
    <property type="molecule type" value="Genomic_DNA"/>
</dbReference>
<comment type="caution">
    <text evidence="2">The sequence shown here is derived from an EMBL/GenBank/DDBJ whole genome shotgun (WGS) entry which is preliminary data.</text>
</comment>
<sequence>MALPETSECPNGDNREGADGQENLEEYTVQFLLKKFCGINSQTNDNDNKLIIHNKIINDVRIIAEWAKESSIFFEFAINHPNSWLINWISSKDKFNHLDIVFNILRSDWKAFRATKDSEEFKQLNTLFDEYKKERPQNIRLGPTHNTSNLSSLVESQCVTFFTNFKNNLLTHLYKRLRKLLKNQKTQFFNEKGKEISIYKVLKNLFTKDILPDVEIFKRDEFKNLKFSKF</sequence>
<name>A0A835CRX1_APHGI</name>
<reference evidence="2 3" key="1">
    <citation type="submission" date="2020-08" db="EMBL/GenBank/DDBJ databases">
        <title>Aphidius gifuensis genome sequencing and assembly.</title>
        <authorList>
            <person name="Du Z."/>
        </authorList>
    </citation>
    <scope>NUCLEOTIDE SEQUENCE [LARGE SCALE GENOMIC DNA]</scope>
    <source>
        <strain evidence="2">YNYX2018</strain>
        <tissue evidence="2">Adults</tissue>
    </source>
</reference>
<keyword evidence="3" id="KW-1185">Reference proteome</keyword>
<accession>A0A835CRX1</accession>
<feature type="region of interest" description="Disordered" evidence="1">
    <location>
        <begin position="1"/>
        <end position="20"/>
    </location>
</feature>
<organism evidence="2 3">
    <name type="scientific">Aphidius gifuensis</name>
    <name type="common">Parasitoid wasp</name>
    <dbReference type="NCBI Taxonomy" id="684658"/>
    <lineage>
        <taxon>Eukaryota</taxon>
        <taxon>Metazoa</taxon>
        <taxon>Ecdysozoa</taxon>
        <taxon>Arthropoda</taxon>
        <taxon>Hexapoda</taxon>
        <taxon>Insecta</taxon>
        <taxon>Pterygota</taxon>
        <taxon>Neoptera</taxon>
        <taxon>Endopterygota</taxon>
        <taxon>Hymenoptera</taxon>
        <taxon>Apocrita</taxon>
        <taxon>Ichneumonoidea</taxon>
        <taxon>Braconidae</taxon>
        <taxon>Aphidiinae</taxon>
        <taxon>Aphidius</taxon>
    </lineage>
</organism>
<protein>
    <submittedName>
        <fullName evidence="2">Uncharacterized protein</fullName>
    </submittedName>
</protein>
<evidence type="ECO:0000313" key="3">
    <source>
        <dbReference type="Proteomes" id="UP000639338"/>
    </source>
</evidence>